<dbReference type="SUPFAM" id="SSF50129">
    <property type="entry name" value="GroES-like"/>
    <property type="match status" value="1"/>
</dbReference>
<dbReference type="Gene3D" id="3.40.50.720">
    <property type="entry name" value="NAD(P)-binding Rossmann-like Domain"/>
    <property type="match status" value="1"/>
</dbReference>
<dbReference type="UniPathway" id="UPA00094"/>
<dbReference type="InterPro" id="IPR001227">
    <property type="entry name" value="Ac_transferase_dom_sf"/>
</dbReference>
<dbReference type="InterPro" id="IPR009081">
    <property type="entry name" value="PP-bd_ACP"/>
</dbReference>
<dbReference type="InterPro" id="IPR036291">
    <property type="entry name" value="NAD(P)-bd_dom_sf"/>
</dbReference>
<keyword evidence="5" id="KW-0597">Phosphoprotein</keyword>
<dbReference type="SMART" id="SM00825">
    <property type="entry name" value="PKS_KS"/>
    <property type="match status" value="1"/>
</dbReference>
<feature type="domain" description="Carrier" evidence="16">
    <location>
        <begin position="2239"/>
        <end position="2302"/>
    </location>
</feature>
<evidence type="ECO:0000256" key="5">
    <source>
        <dbReference type="ARBA" id="ARBA00022553"/>
    </source>
</evidence>
<dbReference type="CDD" id="cd05195">
    <property type="entry name" value="enoyl_red"/>
    <property type="match status" value="1"/>
</dbReference>
<protein>
    <recommendedName>
        <fullName evidence="2">Fatty acid synthase</fullName>
        <ecNumber evidence="1">2.3.1.85</ecNumber>
    </recommendedName>
</protein>
<dbReference type="PROSITE" id="PS50075">
    <property type="entry name" value="CARRIER"/>
    <property type="match status" value="1"/>
</dbReference>
<dbReference type="InterPro" id="IPR049391">
    <property type="entry name" value="FAS_pseudo-KR"/>
</dbReference>
<dbReference type="SUPFAM" id="SSF53901">
    <property type="entry name" value="Thiolase-like"/>
    <property type="match status" value="3"/>
</dbReference>
<evidence type="ECO:0000256" key="12">
    <source>
        <dbReference type="ARBA" id="ARBA00023098"/>
    </source>
</evidence>
<evidence type="ECO:0000256" key="14">
    <source>
        <dbReference type="ARBA" id="ARBA00023268"/>
    </source>
</evidence>
<dbReference type="GO" id="GO:0031177">
    <property type="term" value="F:phosphopantetheine binding"/>
    <property type="evidence" value="ECO:0007669"/>
    <property type="project" value="InterPro"/>
</dbReference>
<feature type="domain" description="Ketosynthase family 3 (KS3)" evidence="17">
    <location>
        <begin position="11"/>
        <end position="451"/>
    </location>
</feature>
<accession>A0A7R9LJK3</accession>
<dbReference type="SUPFAM" id="SSF47336">
    <property type="entry name" value="ACP-like"/>
    <property type="match status" value="1"/>
</dbReference>
<dbReference type="EMBL" id="CAJPVJ010001205">
    <property type="protein sequence ID" value="CAG2164273.1"/>
    <property type="molecule type" value="Genomic_DNA"/>
</dbReference>
<dbReference type="PROSITE" id="PS52004">
    <property type="entry name" value="KS3_2"/>
    <property type="match status" value="1"/>
</dbReference>
<dbReference type="SUPFAM" id="SSF55048">
    <property type="entry name" value="Probable ACP-binding domain of malonyl-CoA ACP transacylase"/>
    <property type="match status" value="1"/>
</dbReference>
<dbReference type="Pfam" id="PF08659">
    <property type="entry name" value="KR"/>
    <property type="match status" value="1"/>
</dbReference>
<dbReference type="InterPro" id="IPR020806">
    <property type="entry name" value="PKS_PP-bd"/>
</dbReference>
<evidence type="ECO:0000256" key="11">
    <source>
        <dbReference type="ARBA" id="ARBA00023027"/>
    </source>
</evidence>
<dbReference type="SUPFAM" id="SSF52151">
    <property type="entry name" value="FabD/lysophospholipase-like"/>
    <property type="match status" value="1"/>
</dbReference>
<dbReference type="Gene3D" id="3.30.70.3290">
    <property type="match status" value="2"/>
</dbReference>
<dbReference type="SMART" id="SM00823">
    <property type="entry name" value="PKS_PP"/>
    <property type="match status" value="1"/>
</dbReference>
<dbReference type="PANTHER" id="PTHR43775:SF7">
    <property type="entry name" value="FATTY ACID SYNTHASE"/>
    <property type="match status" value="1"/>
</dbReference>
<evidence type="ECO:0000256" key="8">
    <source>
        <dbReference type="ARBA" id="ARBA00022832"/>
    </source>
</evidence>
<keyword evidence="19" id="KW-1185">Reference proteome</keyword>
<dbReference type="EC" id="2.3.1.85" evidence="1"/>
<keyword evidence="9" id="KW-0521">NADP</keyword>
<gene>
    <name evidence="18" type="ORF">ONB1V03_LOCUS3829</name>
</gene>
<dbReference type="InterPro" id="IPR016035">
    <property type="entry name" value="Acyl_Trfase/lysoPLipase"/>
</dbReference>
<proteinExistence type="predicted"/>
<keyword evidence="12" id="KW-0443">Lipid metabolism</keyword>
<feature type="non-terminal residue" evidence="18">
    <location>
        <position position="2302"/>
    </location>
</feature>
<dbReference type="PANTHER" id="PTHR43775">
    <property type="entry name" value="FATTY ACID SYNTHASE"/>
    <property type="match status" value="1"/>
</dbReference>
<organism evidence="18">
    <name type="scientific">Oppiella nova</name>
    <dbReference type="NCBI Taxonomy" id="334625"/>
    <lineage>
        <taxon>Eukaryota</taxon>
        <taxon>Metazoa</taxon>
        <taxon>Ecdysozoa</taxon>
        <taxon>Arthropoda</taxon>
        <taxon>Chelicerata</taxon>
        <taxon>Arachnida</taxon>
        <taxon>Acari</taxon>
        <taxon>Acariformes</taxon>
        <taxon>Sarcoptiformes</taxon>
        <taxon>Oribatida</taxon>
        <taxon>Brachypylina</taxon>
        <taxon>Oppioidea</taxon>
        <taxon>Oppiidae</taxon>
        <taxon>Oppiella</taxon>
    </lineage>
</organism>
<dbReference type="InterPro" id="IPR029063">
    <property type="entry name" value="SAM-dependent_MTases_sf"/>
</dbReference>
<evidence type="ECO:0000256" key="4">
    <source>
        <dbReference type="ARBA" id="ARBA00022516"/>
    </source>
</evidence>
<dbReference type="Pfam" id="PF00550">
    <property type="entry name" value="PP-binding"/>
    <property type="match status" value="1"/>
</dbReference>
<dbReference type="InterPro" id="IPR020841">
    <property type="entry name" value="PKS_Beta-ketoAc_synthase_dom"/>
</dbReference>
<dbReference type="Proteomes" id="UP000728032">
    <property type="component" value="Unassembled WGS sequence"/>
</dbReference>
<dbReference type="Pfam" id="PF00698">
    <property type="entry name" value="Acyl_transf_1"/>
    <property type="match status" value="1"/>
</dbReference>
<dbReference type="InterPro" id="IPR014031">
    <property type="entry name" value="Ketoacyl_synth_C"/>
</dbReference>
<keyword evidence="3" id="KW-0596">Phosphopantetheine</keyword>
<dbReference type="InterPro" id="IPR016039">
    <property type="entry name" value="Thiolase-like"/>
</dbReference>
<dbReference type="EMBL" id="OC916030">
    <property type="protein sequence ID" value="CAD7642880.1"/>
    <property type="molecule type" value="Genomic_DNA"/>
</dbReference>
<dbReference type="InterPro" id="IPR050091">
    <property type="entry name" value="PKS_NRPS_Biosynth_Enz"/>
</dbReference>
<keyword evidence="6" id="KW-0808">Transferase</keyword>
<dbReference type="Gene3D" id="1.10.1200.10">
    <property type="entry name" value="ACP-like"/>
    <property type="match status" value="1"/>
</dbReference>
<dbReference type="GO" id="GO:0004312">
    <property type="term" value="F:fatty acid synthase activity"/>
    <property type="evidence" value="ECO:0007669"/>
    <property type="project" value="UniProtKB-EC"/>
</dbReference>
<keyword evidence="13" id="KW-0275">Fatty acid biosynthesis</keyword>
<evidence type="ECO:0000313" key="19">
    <source>
        <dbReference type="Proteomes" id="UP000728032"/>
    </source>
</evidence>
<dbReference type="SMART" id="SM00822">
    <property type="entry name" value="PKS_KR"/>
    <property type="match status" value="1"/>
</dbReference>
<dbReference type="InterPro" id="IPR020843">
    <property type="entry name" value="ER"/>
</dbReference>
<sequence>MNLSDYFVDNEDDIVISGISGRFPESDTIDELRDNLFANKDLVTEDERRWPRGLYGLPTRSGKLKSLDKFDAQFFGLSGKQADHMDPQGRLLLEVTHEAIVDSGYNPGALRGTNTGVFIGASLAETGESLTSDPTKISGQDFIGTKRHMLSNRVSYTFDLRGPSVSVDSSCSSSLVALQLAYSGMRANEFEMAIVEGPSVSVDSSCSSSLVALQLAYSGMRANEFEMAIVGGVSINLNPTSALELQKLNLLSSDGKCKFLDVTADGFVRSETVSAVVLQKRRFARRVYATVIHAKTNSDGHKEQEITQPSTRSQIELMETALTESSVNPEWVRYVEANGNGIPVADESETNAIYKVYGKKRTDPLLLGSVKSNLGDSEAASGLCSLAKVVITFESRKLPASLHLQRPNPNIKSLVDGSIHPVTENMVFEDSVVAVNSFGFGGTNVQVLLRPNHKSTANAVHVYGGQQYNFEMPRLVLVNGRTRESVDFVLNFIRDHKDRVSDDFLTLLNDVTAGHDDLTRESVDFVLNFIRDHKDRVSDDFLTLLNDVTAGHESNASGFKGYAIRDVSINGFVEKERNVTKSDVRRPLWFILSGMGTQWTGMAKGLMGIEIFNRSVRNSAEILKPFDIDLLQLILSDSDESLMSLLGSSLGTAAVQIALIDILRALDLKADGFIGNSLGELLCGYIDEALDVREVLLFTYWRAKCIEQAKLPRGLMAAVGLSWDEATRRCPAGVVPACHNAPDSVTISGVYEVVDSFLSELKKENVMTKRVNSNDIALHSSQMKTIAPDLLKKLKSVSTSRRQRSHKWISTSVPASNWSTPESQYSSAEYYVNNLTAPVLLQEALQYIPSNAVVVEVSPHSLLKNVVKHSVSAGSYVGLMKRKSADSLHHLLTSLGQLFTLGQNPRIENLYPKISYPVKRGTQSVGALVRWDHSDSHLVPLYPKYFNHKLQSNITIDIDFKEDKNHFYLDHSIDERILFPAAGYLWLVWEEFAKQCGSTRDQLPVIFENVDFKRATIVGKSAHLLFKLDLSQMNGEFSIEESHELIVSGRIRVPKVSEKFLPLRQKVINIQKESEFKYNLSADFIRKELLIRGYNYGHRFRSIVAADMDNCVAKVRSEGNWIEFTEAMLQFLVLLEPTRDLLLVTSIESIHCDPRLFGQNAASGDHKQIVANSMGNYCLAEGLEIYGLGVSRVSRRQHEEELLVEKYVWIPYMDGNGLQKEMRELSECYVEVLVALARNKPKKQSNHRLNELMKRNGIKAEKLVLKDIIESLNINTIKEPPNKQLITADGRKPWTDLLNNLYLEESLLRPAIDIILENYKQSSEEFNVLEINLNQEICYEYVVKYLKNSFYDLRLKYSVYNPLGVNQDSGERIRKQEIRVTNQENNGFEKVDINLTMATKIANTNPLNLVIIRDQYPTPKSDKNVGIDWEDVFRYINTNLKINGFVVILKRMEYTNIEKNLFTRFKFSDTIVGTNQLIESAQKFSNLLLVSNRGDTEGLRTSAVLLFRKIDAIRNPGTSDAIIRVTHQDLSPWFEPLKNEMKVESDRNPERLIWLISDSGDGSDTSSGIVGFVNCLRREPGGHRVRCISALELEDLRSASAVTVKELIDSSIFDNNLVMNIYKNNELGSYRYLSLNMDHLTKSGCNHAMVIRSNNTSNVQWFESKHNLWTESQLNSEHNSLITVYYAGLNASEKRFKSDKSIVKSARNTGLCSEFSGVDVQSGSRVLGIKPNACLATTLAFNNKNDYIQVPDKWTMAEACTVPMAYGTVYWALVVRAQLQSLQTVLVHSADGYMGRAAIAVCLSRHSEVYVTVGTVDEKKELMVEFPDLDDTHVINTSVDCFKQIVIENTGAKGVDIVFNYTNEYKLETSLSCIRSNGRYIEITSNDTSIAKGLFIEQNITIDKINLEDIFTESTDDSVNTSVKYQVLSLLEEGISDNVVKPFKTSKVFNVEKANEALEYLLKSGHKRKVLVRVRQEIVADLDPEDVDGLNAKIEAIHRTQFSSDLSFIITGGLNDFGLELSQWLVWRGARHLVLTSGSDVKNEFQELIVKRLTSLGANVLISRVDTSNEEELEAMIKEAANMGSVCGIFSVAMVLSDSLFEDQTQESMTEVLTPKVQTISHLDVLSRVLCPELQYFVAISSVSSGRGTAGQSNYGYANSYVERVCEQRHSDGLPGLAIQWRPIYEVRVMDDRYLTGDNPQVIGGTVPQSIHSCLALLNHLMRSSESVVSSVLRSETQSNQKSTINGLIASILGIRDMSKITNKSKLSELGMDSLMAVEIKQSLEQEFRLSLTLQQLSDITF</sequence>
<dbReference type="Gene3D" id="3.40.50.150">
    <property type="entry name" value="Vaccinia Virus protein VP39"/>
    <property type="match status" value="1"/>
</dbReference>
<dbReference type="GO" id="GO:0016491">
    <property type="term" value="F:oxidoreductase activity"/>
    <property type="evidence" value="ECO:0007669"/>
    <property type="project" value="UniProtKB-KW"/>
</dbReference>
<dbReference type="InterPro" id="IPR057326">
    <property type="entry name" value="KR_dom"/>
</dbReference>
<dbReference type="SMART" id="SM00829">
    <property type="entry name" value="PKS_ER"/>
    <property type="match status" value="1"/>
</dbReference>
<keyword evidence="14" id="KW-0511">Multifunctional enzyme</keyword>
<dbReference type="Pfam" id="PF02801">
    <property type="entry name" value="Ketoacyl-synt_C"/>
    <property type="match status" value="1"/>
</dbReference>
<keyword evidence="4" id="KW-0444">Lipid biosynthesis</keyword>
<dbReference type="Gene3D" id="3.10.129.110">
    <property type="entry name" value="Polyketide synthase dehydratase"/>
    <property type="match status" value="1"/>
</dbReference>
<dbReference type="CDD" id="cd08954">
    <property type="entry name" value="KR_1_FAS_SDR_x"/>
    <property type="match status" value="1"/>
</dbReference>
<dbReference type="InterPro" id="IPR013968">
    <property type="entry name" value="PKS_KR"/>
</dbReference>
<keyword evidence="10" id="KW-0560">Oxidoreductase</keyword>
<dbReference type="Pfam" id="PF16197">
    <property type="entry name" value="KAsynt_C_assoc"/>
    <property type="match status" value="1"/>
</dbReference>
<evidence type="ECO:0000256" key="9">
    <source>
        <dbReference type="ARBA" id="ARBA00022857"/>
    </source>
</evidence>
<evidence type="ECO:0000256" key="3">
    <source>
        <dbReference type="ARBA" id="ARBA00022450"/>
    </source>
</evidence>
<dbReference type="Pfam" id="PF00109">
    <property type="entry name" value="ketoacyl-synt"/>
    <property type="match status" value="2"/>
</dbReference>
<evidence type="ECO:0000256" key="13">
    <source>
        <dbReference type="ARBA" id="ARBA00023160"/>
    </source>
</evidence>
<evidence type="ECO:0000256" key="15">
    <source>
        <dbReference type="ARBA" id="ARBA00044883"/>
    </source>
</evidence>
<dbReference type="Pfam" id="PF21149">
    <property type="entry name" value="FAS_pseudo-KR"/>
    <property type="match status" value="1"/>
</dbReference>
<keyword evidence="7" id="KW-0378">Hydrolase</keyword>
<dbReference type="InterPro" id="IPR032821">
    <property type="entry name" value="PKS_assoc"/>
</dbReference>
<reference evidence="18" key="1">
    <citation type="submission" date="2020-11" db="EMBL/GenBank/DDBJ databases">
        <authorList>
            <person name="Tran Van P."/>
        </authorList>
    </citation>
    <scope>NUCLEOTIDE SEQUENCE</scope>
</reference>
<evidence type="ECO:0000313" key="18">
    <source>
        <dbReference type="EMBL" id="CAD7642880.1"/>
    </source>
</evidence>
<dbReference type="InterPro" id="IPR042104">
    <property type="entry name" value="PKS_dehydratase_sf"/>
</dbReference>
<dbReference type="Gene3D" id="3.90.180.10">
    <property type="entry name" value="Medium-chain alcohol dehydrogenases, catalytic domain"/>
    <property type="match status" value="1"/>
</dbReference>
<evidence type="ECO:0000256" key="1">
    <source>
        <dbReference type="ARBA" id="ARBA00012873"/>
    </source>
</evidence>
<evidence type="ECO:0000256" key="10">
    <source>
        <dbReference type="ARBA" id="ARBA00023002"/>
    </source>
</evidence>
<dbReference type="InterPro" id="IPR036736">
    <property type="entry name" value="ACP-like_sf"/>
</dbReference>
<dbReference type="GO" id="GO:0016787">
    <property type="term" value="F:hydrolase activity"/>
    <property type="evidence" value="ECO:0007669"/>
    <property type="project" value="UniProtKB-KW"/>
</dbReference>
<dbReference type="InterPro" id="IPR014030">
    <property type="entry name" value="Ketoacyl_synth_N"/>
</dbReference>
<dbReference type="InterPro" id="IPR011032">
    <property type="entry name" value="GroES-like_sf"/>
</dbReference>
<comment type="catalytic activity">
    <reaction evidence="15">
        <text>acetyl-CoA + n malonyl-CoA + 2n NADPH + 2n H(+) = a long-chain fatty acid + (n+1) CoA + n CO2 + 2n NADP(+).</text>
        <dbReference type="EC" id="2.3.1.85"/>
    </reaction>
</comment>
<evidence type="ECO:0000256" key="6">
    <source>
        <dbReference type="ARBA" id="ARBA00022679"/>
    </source>
</evidence>
<dbReference type="GO" id="GO:0006633">
    <property type="term" value="P:fatty acid biosynthetic process"/>
    <property type="evidence" value="ECO:0007669"/>
    <property type="project" value="UniProtKB-UniPathway"/>
</dbReference>
<dbReference type="SUPFAM" id="SSF51735">
    <property type="entry name" value="NAD(P)-binding Rossmann-fold domains"/>
    <property type="match status" value="2"/>
</dbReference>
<dbReference type="InterPro" id="IPR016036">
    <property type="entry name" value="Malonyl_transacylase_ACP-bd"/>
</dbReference>
<evidence type="ECO:0000259" key="17">
    <source>
        <dbReference type="PROSITE" id="PS52004"/>
    </source>
</evidence>
<evidence type="ECO:0000259" key="16">
    <source>
        <dbReference type="PROSITE" id="PS50075"/>
    </source>
</evidence>
<dbReference type="Gene3D" id="3.40.366.10">
    <property type="entry name" value="Malonyl-Coenzyme A Acyl Carrier Protein, domain 2"/>
    <property type="match status" value="1"/>
</dbReference>
<dbReference type="InterPro" id="IPR014043">
    <property type="entry name" value="Acyl_transferase_dom"/>
</dbReference>
<keyword evidence="11" id="KW-0520">NAD</keyword>
<evidence type="ECO:0000256" key="7">
    <source>
        <dbReference type="ARBA" id="ARBA00022801"/>
    </source>
</evidence>
<evidence type="ECO:0000256" key="2">
    <source>
        <dbReference type="ARBA" id="ARBA00018769"/>
    </source>
</evidence>
<dbReference type="OrthoDB" id="329835at2759"/>
<dbReference type="SMART" id="SM00827">
    <property type="entry name" value="PKS_AT"/>
    <property type="match status" value="1"/>
</dbReference>
<keyword evidence="8" id="KW-0276">Fatty acid metabolism</keyword>
<dbReference type="Gene3D" id="3.40.47.10">
    <property type="match status" value="2"/>
</dbReference>
<dbReference type="CDD" id="cd00833">
    <property type="entry name" value="PKS"/>
    <property type="match status" value="1"/>
</dbReference>
<name>A0A7R9LJK3_9ACAR</name>